<comment type="subcellular location">
    <subcellularLocation>
        <location evidence="1">Membrane</location>
        <topology evidence="1">Multi-pass membrane protein</topology>
    </subcellularLocation>
</comment>
<proteinExistence type="predicted"/>
<keyword evidence="2" id="KW-0813">Transport</keyword>
<dbReference type="SUPFAM" id="SSF103473">
    <property type="entry name" value="MFS general substrate transporter"/>
    <property type="match status" value="1"/>
</dbReference>
<dbReference type="PANTHER" id="PTHR23505">
    <property type="entry name" value="SPINSTER"/>
    <property type="match status" value="1"/>
</dbReference>
<dbReference type="InterPro" id="IPR020846">
    <property type="entry name" value="MFS_dom"/>
</dbReference>
<feature type="transmembrane region" description="Helical" evidence="6">
    <location>
        <begin position="433"/>
        <end position="452"/>
    </location>
</feature>
<dbReference type="Pfam" id="PF07690">
    <property type="entry name" value="MFS_1"/>
    <property type="match status" value="1"/>
</dbReference>
<organism evidence="8 9">
    <name type="scientific">Novosphingobium aerophilum</name>
    <dbReference type="NCBI Taxonomy" id="2839843"/>
    <lineage>
        <taxon>Bacteria</taxon>
        <taxon>Pseudomonadati</taxon>
        <taxon>Pseudomonadota</taxon>
        <taxon>Alphaproteobacteria</taxon>
        <taxon>Sphingomonadales</taxon>
        <taxon>Sphingomonadaceae</taxon>
        <taxon>Novosphingobium</taxon>
    </lineage>
</organism>
<evidence type="ECO:0000256" key="4">
    <source>
        <dbReference type="ARBA" id="ARBA00022989"/>
    </source>
</evidence>
<feature type="transmembrane region" description="Helical" evidence="6">
    <location>
        <begin position="253"/>
        <end position="273"/>
    </location>
</feature>
<dbReference type="PROSITE" id="PS50850">
    <property type="entry name" value="MFS"/>
    <property type="match status" value="1"/>
</dbReference>
<evidence type="ECO:0000259" key="7">
    <source>
        <dbReference type="PROSITE" id="PS50850"/>
    </source>
</evidence>
<feature type="transmembrane region" description="Helical" evidence="6">
    <location>
        <begin position="140"/>
        <end position="163"/>
    </location>
</feature>
<evidence type="ECO:0000256" key="5">
    <source>
        <dbReference type="ARBA" id="ARBA00023136"/>
    </source>
</evidence>
<feature type="transmembrane region" description="Helical" evidence="6">
    <location>
        <begin position="371"/>
        <end position="389"/>
    </location>
</feature>
<keyword evidence="5 6" id="KW-0472">Membrane</keyword>
<feature type="transmembrane region" description="Helical" evidence="6">
    <location>
        <begin position="495"/>
        <end position="516"/>
    </location>
</feature>
<accession>A0A7X1F6H9</accession>
<evidence type="ECO:0000256" key="6">
    <source>
        <dbReference type="SAM" id="Phobius"/>
    </source>
</evidence>
<feature type="domain" description="Major facilitator superfamily (MFS) profile" evidence="7">
    <location>
        <begin position="16"/>
        <end position="520"/>
    </location>
</feature>
<dbReference type="InterPro" id="IPR011701">
    <property type="entry name" value="MFS"/>
</dbReference>
<evidence type="ECO:0000256" key="1">
    <source>
        <dbReference type="ARBA" id="ARBA00004141"/>
    </source>
</evidence>
<feature type="transmembrane region" description="Helical" evidence="6">
    <location>
        <begin position="50"/>
        <end position="71"/>
    </location>
</feature>
<sequence length="537" mass="56688">MNDQHNRAITRAGWVTLTLVSLTQLLSLLDRQILAILSPRIKQDLNIGDAEMGLLYGTVFALFYATFSLPLGRLADGWKRTKLLALCIAVWSLATGSAAFATGFGLLALSRLGVGIGEAAAQPAGTSLVYDHFPKARRGLAMAVMAAAIALGLGLSNLLGGVAADWWDQLHPQGPGGLGFSGWQFAFLIAALPGIGLALLLSRLPEPQRGAIDGLVPVHDPAPFRASADLFAAILPGSNWLAMARQRASTRQWLANLGGLLALVVAGTLAAHWCAALSPRPPLQLGGVTISPHALQWGVVGFGLYVLFNLVQSLRTTDPVAHAVITRSPALLLCMAVGSLQSLINYGIMGFTPAFLMKTYHLTATETGLKFGLLSAGLGVVGPLISGPLSDLLNRRLPGAGRVWVVVFALGLSPLLAMWVYSAPTAGQFYQRFVAYSLVLTMWLPPLYAVMFEQVLPRMRAITASTYIVIMTIVGLGIGPYAVGLMSDAAGGNLGVAILSINWVSPLIVLLLLVLARRASRDEASLSARARAAGEPV</sequence>
<dbReference type="AlphaFoldDB" id="A0A7X1F6H9"/>
<gene>
    <name evidence="8" type="ORF">H7F49_05545</name>
</gene>
<feature type="transmembrane region" description="Helical" evidence="6">
    <location>
        <begin position="293"/>
        <end position="311"/>
    </location>
</feature>
<keyword evidence="3 6" id="KW-0812">Transmembrane</keyword>
<dbReference type="InterPro" id="IPR044770">
    <property type="entry name" value="MFS_spinster-like"/>
</dbReference>
<feature type="transmembrane region" description="Helical" evidence="6">
    <location>
        <begin position="464"/>
        <end position="483"/>
    </location>
</feature>
<name>A0A7X1F6H9_9SPHN</name>
<dbReference type="Gene3D" id="1.20.1250.20">
    <property type="entry name" value="MFS general substrate transporter like domains"/>
    <property type="match status" value="2"/>
</dbReference>
<evidence type="ECO:0000313" key="9">
    <source>
        <dbReference type="Proteomes" id="UP000520156"/>
    </source>
</evidence>
<protein>
    <submittedName>
        <fullName evidence="8">MFS transporter</fullName>
    </submittedName>
</protein>
<dbReference type="EMBL" id="JACLAU010000005">
    <property type="protein sequence ID" value="MBC2651159.1"/>
    <property type="molecule type" value="Genomic_DNA"/>
</dbReference>
<keyword evidence="4 6" id="KW-1133">Transmembrane helix</keyword>
<feature type="transmembrane region" description="Helical" evidence="6">
    <location>
        <begin position="183"/>
        <end position="201"/>
    </location>
</feature>
<feature type="transmembrane region" description="Helical" evidence="6">
    <location>
        <begin position="331"/>
        <end position="351"/>
    </location>
</feature>
<dbReference type="PANTHER" id="PTHR23505:SF79">
    <property type="entry name" value="PROTEIN SPINSTER"/>
    <property type="match status" value="1"/>
</dbReference>
<dbReference type="GO" id="GO:0016020">
    <property type="term" value="C:membrane"/>
    <property type="evidence" value="ECO:0007669"/>
    <property type="project" value="UniProtKB-SubCell"/>
</dbReference>
<dbReference type="InterPro" id="IPR036259">
    <property type="entry name" value="MFS_trans_sf"/>
</dbReference>
<dbReference type="Proteomes" id="UP000520156">
    <property type="component" value="Unassembled WGS sequence"/>
</dbReference>
<dbReference type="GO" id="GO:0022857">
    <property type="term" value="F:transmembrane transporter activity"/>
    <property type="evidence" value="ECO:0007669"/>
    <property type="project" value="InterPro"/>
</dbReference>
<keyword evidence="9" id="KW-1185">Reference proteome</keyword>
<evidence type="ECO:0000256" key="2">
    <source>
        <dbReference type="ARBA" id="ARBA00022448"/>
    </source>
</evidence>
<feature type="transmembrane region" description="Helical" evidence="6">
    <location>
        <begin position="83"/>
        <end position="109"/>
    </location>
</feature>
<dbReference type="RefSeq" id="WP_185682582.1">
    <property type="nucleotide sequence ID" value="NZ_JACLAU010000005.1"/>
</dbReference>
<reference evidence="8 9" key="1">
    <citation type="submission" date="2020-08" db="EMBL/GenBank/DDBJ databases">
        <title>The genome sequence of Novosphingobium flavum 4Y4.</title>
        <authorList>
            <person name="Liu Y."/>
        </authorList>
    </citation>
    <scope>NUCLEOTIDE SEQUENCE [LARGE SCALE GENOMIC DNA]</scope>
    <source>
        <strain evidence="8 9">4Y4</strain>
    </source>
</reference>
<comment type="caution">
    <text evidence="8">The sequence shown here is derived from an EMBL/GenBank/DDBJ whole genome shotgun (WGS) entry which is preliminary data.</text>
</comment>
<evidence type="ECO:0000313" key="8">
    <source>
        <dbReference type="EMBL" id="MBC2651159.1"/>
    </source>
</evidence>
<evidence type="ECO:0000256" key="3">
    <source>
        <dbReference type="ARBA" id="ARBA00022692"/>
    </source>
</evidence>
<feature type="transmembrane region" description="Helical" evidence="6">
    <location>
        <begin position="401"/>
        <end position="421"/>
    </location>
</feature>